<organism evidence="4 5">
    <name type="scientific">Mesorhizobium montanum</name>
    <dbReference type="NCBI Taxonomy" id="3072323"/>
    <lineage>
        <taxon>Bacteria</taxon>
        <taxon>Pseudomonadati</taxon>
        <taxon>Pseudomonadota</taxon>
        <taxon>Alphaproteobacteria</taxon>
        <taxon>Hyphomicrobiales</taxon>
        <taxon>Phyllobacteriaceae</taxon>
        <taxon>Mesorhizobium</taxon>
    </lineage>
</organism>
<evidence type="ECO:0000313" key="5">
    <source>
        <dbReference type="Proteomes" id="UP001276840"/>
    </source>
</evidence>
<dbReference type="InterPro" id="IPR038296">
    <property type="entry name" value="ParD_sf"/>
</dbReference>
<evidence type="ECO:0000313" key="4">
    <source>
        <dbReference type="EMBL" id="MDX8524539.1"/>
    </source>
</evidence>
<keyword evidence="2" id="KW-1277">Toxin-antitoxin system</keyword>
<proteinExistence type="inferred from homology"/>
<keyword evidence="5" id="KW-1185">Reference proteome</keyword>
<dbReference type="PANTHER" id="PTHR36582">
    <property type="entry name" value="ANTITOXIN PARD"/>
    <property type="match status" value="1"/>
</dbReference>
<dbReference type="PANTHER" id="PTHR36582:SF2">
    <property type="entry name" value="ANTITOXIN PARD"/>
    <property type="match status" value="1"/>
</dbReference>
<dbReference type="InterPro" id="IPR022789">
    <property type="entry name" value="ParD"/>
</dbReference>
<feature type="compositionally biased region" description="Basic and acidic residues" evidence="3">
    <location>
        <begin position="71"/>
        <end position="85"/>
    </location>
</feature>
<comment type="similarity">
    <text evidence="1">Belongs to the ParD antitoxin family.</text>
</comment>
<dbReference type="NCBIfam" id="TIGR02606">
    <property type="entry name" value="antidote_CC2985"/>
    <property type="match status" value="1"/>
</dbReference>
<reference evidence="4 5" key="1">
    <citation type="submission" date="2023-08" db="EMBL/GenBank/DDBJ databases">
        <title>Implementing the SeqCode for naming new Mesorhizobium species isolated from Vachellia karroo root nodules.</title>
        <authorList>
            <person name="Van Lill M."/>
        </authorList>
    </citation>
    <scope>NUCLEOTIDE SEQUENCE [LARGE SCALE GENOMIC DNA]</scope>
    <source>
        <strain evidence="4 5">MSK 1335</strain>
    </source>
</reference>
<dbReference type="Proteomes" id="UP001276840">
    <property type="component" value="Unassembled WGS sequence"/>
</dbReference>
<evidence type="ECO:0000256" key="3">
    <source>
        <dbReference type="SAM" id="MobiDB-lite"/>
    </source>
</evidence>
<feature type="region of interest" description="Disordered" evidence="3">
    <location>
        <begin position="58"/>
        <end position="85"/>
    </location>
</feature>
<dbReference type="InterPro" id="IPR010985">
    <property type="entry name" value="Ribbon_hlx_hlx"/>
</dbReference>
<accession>A0ABU4ZGN8</accession>
<dbReference type="EMBL" id="JAVIJF010000005">
    <property type="protein sequence ID" value="MDX8524539.1"/>
    <property type="molecule type" value="Genomic_DNA"/>
</dbReference>
<gene>
    <name evidence="4" type="ORF">RFM68_08475</name>
</gene>
<evidence type="ECO:0000256" key="1">
    <source>
        <dbReference type="ARBA" id="ARBA00008580"/>
    </source>
</evidence>
<name>A0ABU4ZGN8_9HYPH</name>
<comment type="caution">
    <text evidence="4">The sequence shown here is derived from an EMBL/GenBank/DDBJ whole genome shotgun (WGS) entry which is preliminary data.</text>
</comment>
<dbReference type="RefSeq" id="WP_320232274.1">
    <property type="nucleotide sequence ID" value="NZ_JAVIJF010000005.1"/>
</dbReference>
<evidence type="ECO:0000256" key="2">
    <source>
        <dbReference type="ARBA" id="ARBA00022649"/>
    </source>
</evidence>
<protein>
    <submittedName>
        <fullName evidence="4">Type II toxin-antitoxin system ParD family antitoxin</fullName>
    </submittedName>
</protein>
<sequence length="85" mass="9734">MPSSYNIGSRYEALVRELVESGRYASASEVVRDSLRLLEEREEQRQAKLTALREDIRKGKESGPGIPASEVLDRLEAKYRDKSHR</sequence>
<dbReference type="Pfam" id="PF03693">
    <property type="entry name" value="ParD_antitoxin"/>
    <property type="match status" value="1"/>
</dbReference>
<dbReference type="SUPFAM" id="SSF47598">
    <property type="entry name" value="Ribbon-helix-helix"/>
    <property type="match status" value="1"/>
</dbReference>
<dbReference type="Gene3D" id="6.10.10.120">
    <property type="entry name" value="Antitoxin ParD1-like"/>
    <property type="match status" value="1"/>
</dbReference>